<dbReference type="CDD" id="cd03801">
    <property type="entry name" value="GT4_PimA-like"/>
    <property type="match status" value="1"/>
</dbReference>
<dbReference type="PANTHER" id="PTHR43179:SF7">
    <property type="entry name" value="RHAMNOSYLTRANSFERASE WBBL"/>
    <property type="match status" value="1"/>
</dbReference>
<dbReference type="AlphaFoldDB" id="A0AAW9R3Y2"/>
<dbReference type="EMBL" id="JBBDHC010000015">
    <property type="protein sequence ID" value="MEJ1250088.1"/>
    <property type="molecule type" value="Genomic_DNA"/>
</dbReference>
<dbReference type="Proteomes" id="UP001364472">
    <property type="component" value="Unassembled WGS sequence"/>
</dbReference>
<dbReference type="GO" id="GO:0016757">
    <property type="term" value="F:glycosyltransferase activity"/>
    <property type="evidence" value="ECO:0007669"/>
    <property type="project" value="UniProtKB-KW"/>
</dbReference>
<dbReference type="SUPFAM" id="SSF53448">
    <property type="entry name" value="Nucleotide-diphospho-sugar transferases"/>
    <property type="match status" value="1"/>
</dbReference>
<dbReference type="InterPro" id="IPR029044">
    <property type="entry name" value="Nucleotide-diphossugar_trans"/>
</dbReference>
<accession>A0AAW9R3Y2</accession>
<proteinExistence type="predicted"/>
<comment type="caution">
    <text evidence="2">The sequence shown here is derived from an EMBL/GenBank/DDBJ whole genome shotgun (WGS) entry which is preliminary data.</text>
</comment>
<dbReference type="Gene3D" id="3.40.50.2000">
    <property type="entry name" value="Glycogen Phosphorylase B"/>
    <property type="match status" value="1"/>
</dbReference>
<gene>
    <name evidence="2" type="ORF">WB794_10450</name>
</gene>
<reference evidence="2 3" key="1">
    <citation type="journal article" date="2016" name="Antonie Van Leeuwenhoek">
        <title>Denitratimonas tolerans gen. nov., sp. nov., a denitrifying bacterium isolated from a bioreactor for tannery wastewater treatment.</title>
        <authorList>
            <person name="Han S.I."/>
            <person name="Kim J.O."/>
            <person name="Lee Y.R."/>
            <person name="Ekpeghere K.I."/>
            <person name="Koh S.C."/>
            <person name="Whang K.S."/>
        </authorList>
    </citation>
    <scope>NUCLEOTIDE SEQUENCE [LARGE SCALE GENOMIC DNA]</scope>
    <source>
        <strain evidence="2 3">KACC 17565</strain>
    </source>
</reference>
<sequence length="695" mass="76953">MRFRAQRLVNAWCRALISLRSRGLRGTWHRLRQELRPVPQVAPMVLPDAGGGIDAGDIALPVSDTPTVSIVIPVYNHLDATLVCLRSLAQTTNATAHEIIVVDDCSSDETAAVLPVIAGLRYQRNARNLGFIGACNAAAANARGDYVVFLNNDTAVQDGWLDALIDTFDEHRDVGLVGAKLVYPDGRLQEAGGIVFSDGSGWNYGRFDDPAKPEYNFVREVDYCSGAAIALPTALFRRFGGFDAHYAPAYYEDTDLAMKVRQAGLRVLYQPASVVVHFEGISSGTDTSSGTKRYQVVNKEKFFARWKDALASHPDPARTAPQDIVKARQHRARRQVLVIDATTPQPDHDSGSVRLCNILRLLREDGHAVTFFADNRAWVERYTPALQQMGVEVLWHPHLCDPVSWFEHNGARLDLVFVSRHYIASNYVDLVRRHAPRATLAFDTVDLHYLREQRAAELAGSSEMARTAEKTREQELRLIRECDVTLVVSPVEKELLAKDAPGARVEVLSNVHEIFGRRRDFSERADIMFIGGYQHPPNVDAAVWFATQILPRVHAEIPELVFHLIGSKAPAEVRALGELPGVVFHGFVEDIEPFLDGCRLAVAPLRYGAGVKGKVNMSMSYGQPVVATPVAVEGMYAEPGREVLVAETPEAFAAQVIRAYRDPELWTRLSDGGLANVARHFSFDSARDALRRLLG</sequence>
<evidence type="ECO:0000259" key="1">
    <source>
        <dbReference type="Pfam" id="PF00535"/>
    </source>
</evidence>
<keyword evidence="2" id="KW-0328">Glycosyltransferase</keyword>
<dbReference type="PANTHER" id="PTHR43179">
    <property type="entry name" value="RHAMNOSYLTRANSFERASE WBBL"/>
    <property type="match status" value="1"/>
</dbReference>
<evidence type="ECO:0000313" key="2">
    <source>
        <dbReference type="EMBL" id="MEJ1250088.1"/>
    </source>
</evidence>
<dbReference type="Gene3D" id="3.90.550.10">
    <property type="entry name" value="Spore Coat Polysaccharide Biosynthesis Protein SpsA, Chain A"/>
    <property type="match status" value="1"/>
</dbReference>
<keyword evidence="3" id="KW-1185">Reference proteome</keyword>
<organism evidence="2 3">
    <name type="scientific">Denitratimonas tolerans</name>
    <dbReference type="NCBI Taxonomy" id="1338420"/>
    <lineage>
        <taxon>Bacteria</taxon>
        <taxon>Pseudomonadati</taxon>
        <taxon>Pseudomonadota</taxon>
        <taxon>Gammaproteobacteria</taxon>
        <taxon>Lysobacterales</taxon>
        <taxon>Lysobacteraceae</taxon>
        <taxon>Denitratimonas</taxon>
    </lineage>
</organism>
<dbReference type="EC" id="2.4.-.-" evidence="2"/>
<evidence type="ECO:0000313" key="3">
    <source>
        <dbReference type="Proteomes" id="UP001364472"/>
    </source>
</evidence>
<protein>
    <submittedName>
        <fullName evidence="2">Glycosyltransferase</fullName>
        <ecNumber evidence="2">2.4.-.-</ecNumber>
    </submittedName>
</protein>
<dbReference type="CDD" id="cd04186">
    <property type="entry name" value="GT_2_like_c"/>
    <property type="match status" value="1"/>
</dbReference>
<name>A0AAW9R3Y2_9GAMM</name>
<dbReference type="Pfam" id="PF00535">
    <property type="entry name" value="Glycos_transf_2"/>
    <property type="match status" value="1"/>
</dbReference>
<dbReference type="InterPro" id="IPR001173">
    <property type="entry name" value="Glyco_trans_2-like"/>
</dbReference>
<keyword evidence="2" id="KW-0808">Transferase</keyword>
<dbReference type="Pfam" id="PF13692">
    <property type="entry name" value="Glyco_trans_1_4"/>
    <property type="match status" value="1"/>
</dbReference>
<dbReference type="SUPFAM" id="SSF53756">
    <property type="entry name" value="UDP-Glycosyltransferase/glycogen phosphorylase"/>
    <property type="match status" value="1"/>
</dbReference>
<feature type="domain" description="Glycosyltransferase 2-like" evidence="1">
    <location>
        <begin position="69"/>
        <end position="192"/>
    </location>
</feature>